<dbReference type="AlphaFoldDB" id="A0A1B7TH66"/>
<dbReference type="OrthoDB" id="2556122at2759"/>
<evidence type="ECO:0000256" key="2">
    <source>
        <dbReference type="SAM" id="Phobius"/>
    </source>
</evidence>
<accession>A0A1B7TH66</accession>
<dbReference type="PANTHER" id="PTHR28049:SF1">
    <property type="entry name" value="DSC E3 UBIQUITIN LIGASE COMPLEX SUBUNIT 3"/>
    <property type="match status" value="1"/>
</dbReference>
<reference evidence="6" key="1">
    <citation type="journal article" date="2016" name="Proc. Natl. Acad. Sci. U.S.A.">
        <title>Comparative genomics of biotechnologically important yeasts.</title>
        <authorList>
            <person name="Riley R."/>
            <person name="Haridas S."/>
            <person name="Wolfe K.H."/>
            <person name="Lopes M.R."/>
            <person name="Hittinger C.T."/>
            <person name="Goeker M."/>
            <person name="Salamov A.A."/>
            <person name="Wisecaver J.H."/>
            <person name="Long T.M."/>
            <person name="Calvey C.H."/>
            <person name="Aerts A.L."/>
            <person name="Barry K.W."/>
            <person name="Choi C."/>
            <person name="Clum A."/>
            <person name="Coughlan A.Y."/>
            <person name="Deshpande S."/>
            <person name="Douglass A.P."/>
            <person name="Hanson S.J."/>
            <person name="Klenk H.-P."/>
            <person name="LaButti K.M."/>
            <person name="Lapidus A."/>
            <person name="Lindquist E.A."/>
            <person name="Lipzen A.M."/>
            <person name="Meier-Kolthoff J.P."/>
            <person name="Ohm R.A."/>
            <person name="Otillar R.P."/>
            <person name="Pangilinan J.L."/>
            <person name="Peng Y."/>
            <person name="Rokas A."/>
            <person name="Rosa C.A."/>
            <person name="Scheuner C."/>
            <person name="Sibirny A.A."/>
            <person name="Slot J.C."/>
            <person name="Stielow J.B."/>
            <person name="Sun H."/>
            <person name="Kurtzman C.P."/>
            <person name="Blackwell M."/>
            <person name="Grigoriev I.V."/>
            <person name="Jeffries T.W."/>
        </authorList>
    </citation>
    <scope>NUCLEOTIDE SEQUENCE [LARGE SCALE GENOMIC DNA]</scope>
    <source>
        <strain evidence="6">NRRL Y-1626</strain>
    </source>
</reference>
<gene>
    <name evidence="5" type="ORF">HANVADRAFT_1161</name>
</gene>
<keyword evidence="6" id="KW-1185">Reference proteome</keyword>
<evidence type="ECO:0000259" key="3">
    <source>
        <dbReference type="Pfam" id="PF10302"/>
    </source>
</evidence>
<dbReference type="GO" id="GO:0005783">
    <property type="term" value="C:endoplasmic reticulum"/>
    <property type="evidence" value="ECO:0007669"/>
    <property type="project" value="TreeGrafter"/>
</dbReference>
<dbReference type="PANTHER" id="PTHR28049">
    <property type="entry name" value="TRANSMEMBRANE PROTEIN YOR223W"/>
    <property type="match status" value="1"/>
</dbReference>
<evidence type="ECO:0000256" key="1">
    <source>
        <dbReference type="SAM" id="MobiDB-lite"/>
    </source>
</evidence>
<dbReference type="Pfam" id="PF13373">
    <property type="entry name" value="Dsc3_C"/>
    <property type="match status" value="1"/>
</dbReference>
<evidence type="ECO:0008006" key="7">
    <source>
        <dbReference type="Google" id="ProtNLM"/>
    </source>
</evidence>
<dbReference type="InterPro" id="IPR025390">
    <property type="entry name" value="Dsc3_C"/>
</dbReference>
<keyword evidence="2" id="KW-0812">Transmembrane</keyword>
<feature type="compositionally biased region" description="Acidic residues" evidence="1">
    <location>
        <begin position="170"/>
        <end position="189"/>
    </location>
</feature>
<comment type="caution">
    <text evidence="5">The sequence shown here is derived from an EMBL/GenBank/DDBJ whole genome shotgun (WGS) entry which is preliminary data.</text>
</comment>
<proteinExistence type="predicted"/>
<evidence type="ECO:0000313" key="6">
    <source>
        <dbReference type="Proteomes" id="UP000092321"/>
    </source>
</evidence>
<dbReference type="Proteomes" id="UP000092321">
    <property type="component" value="Unassembled WGS sequence"/>
</dbReference>
<dbReference type="Pfam" id="PF10302">
    <property type="entry name" value="Dsc3_N"/>
    <property type="match status" value="1"/>
</dbReference>
<keyword evidence="2" id="KW-1133">Transmembrane helix</keyword>
<feature type="domain" description="DSC E3 ubiquitin ligase complex subunit 3 ubiquitin-like" evidence="3">
    <location>
        <begin position="4"/>
        <end position="90"/>
    </location>
</feature>
<dbReference type="GO" id="GO:0044695">
    <property type="term" value="C:Dsc E3 ubiquitin ligase complex"/>
    <property type="evidence" value="ECO:0007669"/>
    <property type="project" value="InterPro"/>
</dbReference>
<sequence length="426" mass="49462">MSIILRVRFSTEIKDLKVNITKIHPEVLTPQWIRGLIRDTLAKRNEANKDSKTLPVEVPIKLIRMGKVLRGKEYGKFITEVEHYQKLYNQNELKEDKQFYLNAMMGSPEDFVGVEEEIKKDQLYKSGLEWFKLLPGQLKKRKHKHRKAGLSVTHGNVMINIPGALSSNDNDGEENGDEDDYDDDEEDDGREGQNVHVQGLDRLIDMGFSQQEIQDLREQFRQRMRYESGEMLVPDDYLDEEGDEYGLDRGTDLRRHISEDGFLDLESGSLLNKKSGKKLGEEEDFQFTDEEILSSIRRENIMQAINNQDVDNNNNTRDSINRHSQTVQTPPMHRHRITEQERLLQLEEQFFQSVQEDMNTDISGIQRITSMRLNLEMLLGVVLGLCLGFGNFFVFIFMDKRMMSPTLERTIIVSMIASFFIGFNRG</sequence>
<feature type="domain" description="DSC E3 ubiquitin ligase complex subunit 3 C-terminal" evidence="4">
    <location>
        <begin position="198"/>
        <end position="267"/>
    </location>
</feature>
<dbReference type="EMBL" id="LXPE01000005">
    <property type="protein sequence ID" value="OBA28080.1"/>
    <property type="molecule type" value="Genomic_DNA"/>
</dbReference>
<name>A0A1B7TH66_9ASCO</name>
<feature type="region of interest" description="Disordered" evidence="1">
    <location>
        <begin position="161"/>
        <end position="192"/>
    </location>
</feature>
<organism evidence="5 6">
    <name type="scientific">Hanseniaspora valbyensis NRRL Y-1626</name>
    <dbReference type="NCBI Taxonomy" id="766949"/>
    <lineage>
        <taxon>Eukaryota</taxon>
        <taxon>Fungi</taxon>
        <taxon>Dikarya</taxon>
        <taxon>Ascomycota</taxon>
        <taxon>Saccharomycotina</taxon>
        <taxon>Saccharomycetes</taxon>
        <taxon>Saccharomycodales</taxon>
        <taxon>Saccharomycodaceae</taxon>
        <taxon>Hanseniaspora</taxon>
    </lineage>
</organism>
<feature type="transmembrane region" description="Helical" evidence="2">
    <location>
        <begin position="377"/>
        <end position="397"/>
    </location>
</feature>
<dbReference type="InterPro" id="IPR045226">
    <property type="entry name" value="Dsc3"/>
</dbReference>
<protein>
    <recommendedName>
        <fullName evidence="7">DSC E3 ubiquitin ligase complex subunit 3 C-terminal domain-containing protein</fullName>
    </recommendedName>
</protein>
<evidence type="ECO:0000259" key="4">
    <source>
        <dbReference type="Pfam" id="PF13373"/>
    </source>
</evidence>
<dbReference type="InterPro" id="IPR019413">
    <property type="entry name" value="Dsc3_ub-like_dom"/>
</dbReference>
<keyword evidence="2" id="KW-0472">Membrane</keyword>
<evidence type="ECO:0000313" key="5">
    <source>
        <dbReference type="EMBL" id="OBA28080.1"/>
    </source>
</evidence>